<evidence type="ECO:0000313" key="3">
    <source>
        <dbReference type="Proteomes" id="UP000717585"/>
    </source>
</evidence>
<keyword evidence="3" id="KW-1185">Reference proteome</keyword>
<reference evidence="2" key="1">
    <citation type="submission" date="2021-05" db="EMBL/GenBank/DDBJ databases">
        <title>A free-living protist that lacks canonical eukaryotic 1 DNA replication and segregation systems.</title>
        <authorList>
            <person name="Salas-Leiva D.E."/>
            <person name="Tromer E.C."/>
            <person name="Curtis B.A."/>
            <person name="Jerlstrom-Hultqvist J."/>
            <person name="Kolisko M."/>
            <person name="Yi Z."/>
            <person name="Salas-Leiva J.S."/>
            <person name="Gallot-Lavallee L."/>
            <person name="Kops G.J.P.L."/>
            <person name="Archibald J.M."/>
            <person name="Simpson A.G.B."/>
            <person name="Roger A.J."/>
        </authorList>
    </citation>
    <scope>NUCLEOTIDE SEQUENCE</scope>
    <source>
        <strain evidence="2">BICM</strain>
    </source>
</reference>
<protein>
    <submittedName>
        <fullName evidence="2">Uncharacterized protein</fullName>
    </submittedName>
</protein>
<evidence type="ECO:0000313" key="2">
    <source>
        <dbReference type="EMBL" id="KAG9389773.1"/>
    </source>
</evidence>
<dbReference type="Proteomes" id="UP000717585">
    <property type="component" value="Unassembled WGS sequence"/>
</dbReference>
<feature type="compositionally biased region" description="Low complexity" evidence="1">
    <location>
        <begin position="1"/>
        <end position="19"/>
    </location>
</feature>
<feature type="region of interest" description="Disordered" evidence="1">
    <location>
        <begin position="1"/>
        <end position="26"/>
    </location>
</feature>
<comment type="caution">
    <text evidence="2">The sequence shown here is derived from an EMBL/GenBank/DDBJ whole genome shotgun (WGS) entry which is preliminary data.</text>
</comment>
<proteinExistence type="predicted"/>
<dbReference type="AlphaFoldDB" id="A0A8J6APQ7"/>
<evidence type="ECO:0000256" key="1">
    <source>
        <dbReference type="SAM" id="MobiDB-lite"/>
    </source>
</evidence>
<name>A0A8J6APQ7_9EUKA</name>
<organism evidence="2 3">
    <name type="scientific">Carpediemonas membranifera</name>
    <dbReference type="NCBI Taxonomy" id="201153"/>
    <lineage>
        <taxon>Eukaryota</taxon>
        <taxon>Metamonada</taxon>
        <taxon>Carpediemonas-like organisms</taxon>
        <taxon>Carpediemonas</taxon>
    </lineage>
</organism>
<sequence>MALGKKAQQKSQSKSNKSTKTARKAHKTPIEIVQTFISNFLLNNDDITRANGWVVDFSQKFAAEVPKMKVASLKKDKLYGNLQSVEEISRKWQGGGDEDKRHRFKALLSLDAQTDELDTDDPLIATVREMDDAFHRIPIAYRAKVHAFAASSCGVTVDDVKLVLSKPCRDRDADLIFARPTRVLKKEAKTLSQLTSVIAKRNAERAEAESRDVLRRKVYQAIMNYYLECSAQEL</sequence>
<gene>
    <name evidence="2" type="ORF">J8273_8450</name>
</gene>
<accession>A0A8J6APQ7</accession>
<dbReference type="EMBL" id="JAHDYR010000067">
    <property type="protein sequence ID" value="KAG9389773.1"/>
    <property type="molecule type" value="Genomic_DNA"/>
</dbReference>